<reference evidence="11 12" key="1">
    <citation type="submission" date="2018-06" db="EMBL/GenBank/DDBJ databases">
        <authorList>
            <consortium name="Pathogen Informatics"/>
            <person name="Doyle S."/>
        </authorList>
    </citation>
    <scope>NUCLEOTIDE SEQUENCE [LARGE SCALE GENOMIC DNA]</scope>
    <source>
        <strain evidence="11 12">NCTC11997</strain>
    </source>
</reference>
<comment type="subcellular location">
    <subcellularLocation>
        <location evidence="8">Cell inner membrane</location>
        <topology evidence="8">Multi-pass membrane protein</topology>
    </subcellularLocation>
    <subcellularLocation>
        <location evidence="1">Cell membrane</location>
        <topology evidence="1">Multi-pass membrane protein</topology>
    </subcellularLocation>
</comment>
<dbReference type="PROSITE" id="PS50850">
    <property type="entry name" value="MFS"/>
    <property type="match status" value="1"/>
</dbReference>
<evidence type="ECO:0000256" key="2">
    <source>
        <dbReference type="ARBA" id="ARBA00006236"/>
    </source>
</evidence>
<evidence type="ECO:0000259" key="9">
    <source>
        <dbReference type="PROSITE" id="PS50850"/>
    </source>
</evidence>
<feature type="transmembrane region" description="Helical" evidence="8">
    <location>
        <begin position="121"/>
        <end position="143"/>
    </location>
</feature>
<feature type="transmembrane region" description="Helical" evidence="8">
    <location>
        <begin position="240"/>
        <end position="259"/>
    </location>
</feature>
<dbReference type="Proteomes" id="UP000594903">
    <property type="component" value="Chromosome"/>
</dbReference>
<feature type="transmembrane region" description="Helical" evidence="8">
    <location>
        <begin position="149"/>
        <end position="171"/>
    </location>
</feature>
<dbReference type="OrthoDB" id="9814303at2"/>
<feature type="transmembrane region" description="Helical" evidence="8">
    <location>
        <begin position="332"/>
        <end position="352"/>
    </location>
</feature>
<keyword evidence="4" id="KW-1003">Cell membrane</keyword>
<dbReference type="InterPro" id="IPR004812">
    <property type="entry name" value="Efflux_drug-R_Bcr/CmlA"/>
</dbReference>
<evidence type="ECO:0000256" key="5">
    <source>
        <dbReference type="ARBA" id="ARBA00022692"/>
    </source>
</evidence>
<evidence type="ECO:0000256" key="4">
    <source>
        <dbReference type="ARBA" id="ARBA00022475"/>
    </source>
</evidence>
<dbReference type="PANTHER" id="PTHR43124">
    <property type="entry name" value="PURINE EFFLUX PUMP PBUE"/>
    <property type="match status" value="1"/>
</dbReference>
<keyword evidence="8" id="KW-0997">Cell inner membrane</keyword>
<evidence type="ECO:0000256" key="1">
    <source>
        <dbReference type="ARBA" id="ARBA00004651"/>
    </source>
</evidence>
<evidence type="ECO:0000256" key="8">
    <source>
        <dbReference type="RuleBase" id="RU365088"/>
    </source>
</evidence>
<sequence>MAVLAIVGPATIDMYLSTFPIIAEDFQVPPPRIELTVSAFLFGLSFSQLVVGPITDRYGRKYPLLLGACLYVGASLICAYAASFNFLMLGRVLQAFGAAYFMTISRAVIRDHYSTQDAANAMTILMLLTGLAPVVAPIIGALLADYTGWRGLFLILAAYGIASFFLVTFFFKESLSLDNRLPISPKSIISNYAGLLVDRSFIGFALAGGFSVGGMFAFIASSSTVLMETFGLGPQGFARSFALIAFGLMVGSQLCGVLLRRGIPAISLYRLAAYWTVLVLGLGVLLSLTDMMSLTTFMSIMFAFTVGLGLINPTAPVLALNKQGHRLGMASALAGATLFIFGTLSSAIVSHWHDGTELPLLTTMFLFLCLALFFGRVVAKLH</sequence>
<dbReference type="SUPFAM" id="SSF103473">
    <property type="entry name" value="MFS general substrate transporter"/>
    <property type="match status" value="1"/>
</dbReference>
<dbReference type="InterPro" id="IPR011701">
    <property type="entry name" value="MFS"/>
</dbReference>
<dbReference type="GO" id="GO:0005886">
    <property type="term" value="C:plasma membrane"/>
    <property type="evidence" value="ECO:0007669"/>
    <property type="project" value="UniProtKB-SubCell"/>
</dbReference>
<dbReference type="PANTHER" id="PTHR43124:SF3">
    <property type="entry name" value="CHLORAMPHENICOL EFFLUX PUMP RV0191"/>
    <property type="match status" value="1"/>
</dbReference>
<dbReference type="EMBL" id="UGSB01000001">
    <property type="protein sequence ID" value="SUA57093.1"/>
    <property type="molecule type" value="Genomic_DNA"/>
</dbReference>
<evidence type="ECO:0000313" key="12">
    <source>
        <dbReference type="Proteomes" id="UP000254603"/>
    </source>
</evidence>
<feature type="transmembrane region" description="Helical" evidence="8">
    <location>
        <begin position="300"/>
        <end position="320"/>
    </location>
</feature>
<keyword evidence="13" id="KW-1185">Reference proteome</keyword>
<keyword evidence="5 8" id="KW-0812">Transmembrane</keyword>
<name>A0A378XJ38_9BURK</name>
<dbReference type="Gene3D" id="1.20.1720.10">
    <property type="entry name" value="Multidrug resistance protein D"/>
    <property type="match status" value="1"/>
</dbReference>
<dbReference type="GO" id="GO:1990961">
    <property type="term" value="P:xenobiotic detoxification by transmembrane export across the plasma membrane"/>
    <property type="evidence" value="ECO:0007669"/>
    <property type="project" value="InterPro"/>
</dbReference>
<evidence type="ECO:0000313" key="13">
    <source>
        <dbReference type="Proteomes" id="UP000594903"/>
    </source>
</evidence>
<feature type="transmembrane region" description="Helical" evidence="8">
    <location>
        <begin position="192"/>
        <end position="220"/>
    </location>
</feature>
<dbReference type="EMBL" id="CP065725">
    <property type="protein sequence ID" value="QPT41436.1"/>
    <property type="molecule type" value="Genomic_DNA"/>
</dbReference>
<evidence type="ECO:0000313" key="11">
    <source>
        <dbReference type="EMBL" id="SUA57093.1"/>
    </source>
</evidence>
<dbReference type="AlphaFoldDB" id="A0A378XJ38"/>
<evidence type="ECO:0000256" key="7">
    <source>
        <dbReference type="ARBA" id="ARBA00023136"/>
    </source>
</evidence>
<dbReference type="InterPro" id="IPR020846">
    <property type="entry name" value="MFS_dom"/>
</dbReference>
<gene>
    <name evidence="11" type="primary">bcr</name>
    <name evidence="10" type="ORF">I6G29_11015</name>
    <name evidence="11" type="ORF">NCTC11997_02270</name>
</gene>
<comment type="similarity">
    <text evidence="2 8">Belongs to the major facilitator superfamily. Bcr/CmlA family.</text>
</comment>
<organism evidence="11 12">
    <name type="scientific">Oligella ureolytica</name>
    <dbReference type="NCBI Taxonomy" id="90244"/>
    <lineage>
        <taxon>Bacteria</taxon>
        <taxon>Pseudomonadati</taxon>
        <taxon>Pseudomonadota</taxon>
        <taxon>Betaproteobacteria</taxon>
        <taxon>Burkholderiales</taxon>
        <taxon>Alcaligenaceae</taxon>
        <taxon>Oligella</taxon>
    </lineage>
</organism>
<keyword evidence="3 8" id="KW-0813">Transport</keyword>
<dbReference type="Proteomes" id="UP000254603">
    <property type="component" value="Unassembled WGS sequence"/>
</dbReference>
<evidence type="ECO:0000256" key="3">
    <source>
        <dbReference type="ARBA" id="ARBA00022448"/>
    </source>
</evidence>
<feature type="transmembrane region" description="Helical" evidence="8">
    <location>
        <begin position="271"/>
        <end position="288"/>
    </location>
</feature>
<dbReference type="InterPro" id="IPR036259">
    <property type="entry name" value="MFS_trans_sf"/>
</dbReference>
<evidence type="ECO:0000256" key="6">
    <source>
        <dbReference type="ARBA" id="ARBA00022989"/>
    </source>
</evidence>
<dbReference type="InterPro" id="IPR050189">
    <property type="entry name" value="MFS_Efflux_Transporters"/>
</dbReference>
<proteinExistence type="inferred from homology"/>
<feature type="transmembrane region" description="Helical" evidence="8">
    <location>
        <begin position="358"/>
        <end position="379"/>
    </location>
</feature>
<protein>
    <recommendedName>
        <fullName evidence="8">Bcr/CflA family efflux transporter</fullName>
    </recommendedName>
</protein>
<feature type="domain" description="Major facilitator superfamily (MFS) profile" evidence="9">
    <location>
        <begin position="1"/>
        <end position="382"/>
    </location>
</feature>
<keyword evidence="7 8" id="KW-0472">Membrane</keyword>
<comment type="caution">
    <text evidence="8">Lacks conserved residue(s) required for the propagation of feature annotation.</text>
</comment>
<feature type="transmembrane region" description="Helical" evidence="8">
    <location>
        <begin position="88"/>
        <end position="109"/>
    </location>
</feature>
<feature type="transmembrane region" description="Helical" evidence="8">
    <location>
        <begin position="64"/>
        <end position="82"/>
    </location>
</feature>
<feature type="transmembrane region" description="Helical" evidence="8">
    <location>
        <begin position="33"/>
        <end position="52"/>
    </location>
</feature>
<dbReference type="CDD" id="cd17320">
    <property type="entry name" value="MFS_MdfA_MDR_like"/>
    <property type="match status" value="1"/>
</dbReference>
<dbReference type="Pfam" id="PF07690">
    <property type="entry name" value="MFS_1"/>
    <property type="match status" value="1"/>
</dbReference>
<accession>A0A378XJ38</accession>
<dbReference type="STRING" id="1122619.GCA_000373745_02437"/>
<evidence type="ECO:0000313" key="10">
    <source>
        <dbReference type="EMBL" id="QPT41436.1"/>
    </source>
</evidence>
<dbReference type="NCBIfam" id="TIGR00710">
    <property type="entry name" value="efflux_Bcr_CflA"/>
    <property type="match status" value="1"/>
</dbReference>
<keyword evidence="6 8" id="KW-1133">Transmembrane helix</keyword>
<reference evidence="10 13" key="2">
    <citation type="submission" date="2020-12" db="EMBL/GenBank/DDBJ databases">
        <title>FDA dAtabase for Regulatory Grade micrObial Sequences (FDA-ARGOS): Supporting development and validation of Infectious Disease Dx tests.</title>
        <authorList>
            <person name="Sproer C."/>
            <person name="Gronow S."/>
            <person name="Severitt S."/>
            <person name="Schroder I."/>
            <person name="Tallon L."/>
            <person name="Sadzewicz L."/>
            <person name="Zhao X."/>
            <person name="Boylan J."/>
            <person name="Ott S."/>
            <person name="Bowen H."/>
            <person name="Vavikolanu K."/>
            <person name="Mehta A."/>
            <person name="Aluvathingal J."/>
            <person name="Nadendla S."/>
            <person name="Lowell S."/>
            <person name="Myers T."/>
            <person name="Yan Y."/>
            <person name="Sichtig H."/>
        </authorList>
    </citation>
    <scope>NUCLEOTIDE SEQUENCE [LARGE SCALE GENOMIC DNA]</scope>
    <source>
        <strain evidence="10 13">FDAARGOS_872</strain>
    </source>
</reference>
<dbReference type="GO" id="GO:0042910">
    <property type="term" value="F:xenobiotic transmembrane transporter activity"/>
    <property type="evidence" value="ECO:0007669"/>
    <property type="project" value="InterPro"/>
</dbReference>